<dbReference type="Proteomes" id="UP000045285">
    <property type="component" value="Unassembled WGS sequence"/>
</dbReference>
<name>A0A090DVX7_MESPL</name>
<proteinExistence type="predicted"/>
<evidence type="ECO:0000313" key="3">
    <source>
        <dbReference type="Proteomes" id="UP000045285"/>
    </source>
</evidence>
<feature type="region of interest" description="Disordered" evidence="1">
    <location>
        <begin position="135"/>
        <end position="156"/>
    </location>
</feature>
<keyword evidence="3" id="KW-1185">Reference proteome</keyword>
<accession>A0A090DVX7</accession>
<evidence type="ECO:0000313" key="2">
    <source>
        <dbReference type="EMBL" id="CDX21156.1"/>
    </source>
</evidence>
<reference evidence="3" key="1">
    <citation type="submission" date="2014-08" db="EMBL/GenBank/DDBJ databases">
        <authorList>
            <person name="Moulin L."/>
        </authorList>
    </citation>
    <scope>NUCLEOTIDE SEQUENCE [LARGE SCALE GENOMIC DNA]</scope>
</reference>
<sequence>MRPGRAILQACQSFALIALNPFSNSPRADACGFGNGLRRLPAADLPYNSLSTARRQPGILMNVHPVPPRVTEASQSQLSRSGPDGQPTESSQLVLDRFPHMTFISAPDVLYGWLFRRNRCRIRCDLHSLSPPLAMHSRSPSNIRPGRGGVDREATRTRKKSIITLWRPTRRS</sequence>
<organism evidence="2 3">
    <name type="scientific">Mesorhizobium plurifarium</name>
    <dbReference type="NCBI Taxonomy" id="69974"/>
    <lineage>
        <taxon>Bacteria</taxon>
        <taxon>Pseudomonadati</taxon>
        <taxon>Pseudomonadota</taxon>
        <taxon>Alphaproteobacteria</taxon>
        <taxon>Hyphomicrobiales</taxon>
        <taxon>Phyllobacteriaceae</taxon>
        <taxon>Mesorhizobium</taxon>
    </lineage>
</organism>
<dbReference type="AlphaFoldDB" id="A0A090DVX7"/>
<evidence type="ECO:0000256" key="1">
    <source>
        <dbReference type="SAM" id="MobiDB-lite"/>
    </source>
</evidence>
<protein>
    <submittedName>
        <fullName evidence="2">Uncharacterized protein</fullName>
    </submittedName>
</protein>
<gene>
    <name evidence="2" type="ORF">MPL3356_340205</name>
</gene>
<dbReference type="EMBL" id="CCMZ01000028">
    <property type="protein sequence ID" value="CDX21156.1"/>
    <property type="molecule type" value="Genomic_DNA"/>
</dbReference>
<feature type="region of interest" description="Disordered" evidence="1">
    <location>
        <begin position="69"/>
        <end position="91"/>
    </location>
</feature>